<dbReference type="EMBL" id="VSRR010004124">
    <property type="protein sequence ID" value="MPC38628.1"/>
    <property type="molecule type" value="Genomic_DNA"/>
</dbReference>
<evidence type="ECO:0000313" key="2">
    <source>
        <dbReference type="Proteomes" id="UP000324222"/>
    </source>
</evidence>
<sequence>MLERKFEAEDSLQFIVAVDEAAVHGHESQGVCVAGAGHNLIFIRARQISLTHLFLIGVRTQINTLRGLRGEGHSQRCQHRHHVT</sequence>
<dbReference type="AlphaFoldDB" id="A0A5B7F065"/>
<name>A0A5B7F065_PORTR</name>
<gene>
    <name evidence="1" type="ORF">E2C01_032138</name>
</gene>
<comment type="caution">
    <text evidence="1">The sequence shown here is derived from an EMBL/GenBank/DDBJ whole genome shotgun (WGS) entry which is preliminary data.</text>
</comment>
<organism evidence="1 2">
    <name type="scientific">Portunus trituberculatus</name>
    <name type="common">Swimming crab</name>
    <name type="synonym">Neptunus trituberculatus</name>
    <dbReference type="NCBI Taxonomy" id="210409"/>
    <lineage>
        <taxon>Eukaryota</taxon>
        <taxon>Metazoa</taxon>
        <taxon>Ecdysozoa</taxon>
        <taxon>Arthropoda</taxon>
        <taxon>Crustacea</taxon>
        <taxon>Multicrustacea</taxon>
        <taxon>Malacostraca</taxon>
        <taxon>Eumalacostraca</taxon>
        <taxon>Eucarida</taxon>
        <taxon>Decapoda</taxon>
        <taxon>Pleocyemata</taxon>
        <taxon>Brachyura</taxon>
        <taxon>Eubrachyura</taxon>
        <taxon>Portunoidea</taxon>
        <taxon>Portunidae</taxon>
        <taxon>Portuninae</taxon>
        <taxon>Portunus</taxon>
    </lineage>
</organism>
<keyword evidence="2" id="KW-1185">Reference proteome</keyword>
<reference evidence="1 2" key="1">
    <citation type="submission" date="2019-05" db="EMBL/GenBank/DDBJ databases">
        <title>Another draft genome of Portunus trituberculatus and its Hox gene families provides insights of decapod evolution.</title>
        <authorList>
            <person name="Jeong J.-H."/>
            <person name="Song I."/>
            <person name="Kim S."/>
            <person name="Choi T."/>
            <person name="Kim D."/>
            <person name="Ryu S."/>
            <person name="Kim W."/>
        </authorList>
    </citation>
    <scope>NUCLEOTIDE SEQUENCE [LARGE SCALE GENOMIC DNA]</scope>
    <source>
        <tissue evidence="1">Muscle</tissue>
    </source>
</reference>
<evidence type="ECO:0000313" key="1">
    <source>
        <dbReference type="EMBL" id="MPC38628.1"/>
    </source>
</evidence>
<accession>A0A5B7F065</accession>
<protein>
    <submittedName>
        <fullName evidence="1">Uncharacterized protein</fullName>
    </submittedName>
</protein>
<dbReference type="Proteomes" id="UP000324222">
    <property type="component" value="Unassembled WGS sequence"/>
</dbReference>
<proteinExistence type="predicted"/>